<sequence>MKRTFAIINTIALAITIVINYLSNTGLINGNTMKTISDRYQNYFTPAGYAFSIWGVIYLGLAGFIFFNWSTIKERSNEVVTKIGWWFVISCVANSAWVFAWLNDELVVSVFLMITLLVSLLVINMSITKGRRERFDNKTLLMVKWPFNIYFGWVSVALIANVAALLTKLSWDGWGIPGITWTIIMIIVAGIVNVAVLLTKKLHPFALVGIWALVAIAASNKTGVAANNVVYACYGVSAVLLIFIIASVLKSGLTKS</sequence>
<feature type="transmembrane region" description="Helical" evidence="1">
    <location>
        <begin position="5"/>
        <end position="23"/>
    </location>
</feature>
<feature type="transmembrane region" description="Helical" evidence="1">
    <location>
        <begin position="147"/>
        <end position="166"/>
    </location>
</feature>
<evidence type="ECO:0008006" key="4">
    <source>
        <dbReference type="Google" id="ProtNLM"/>
    </source>
</evidence>
<dbReference type="Proteomes" id="UP000242687">
    <property type="component" value="Unassembled WGS sequence"/>
</dbReference>
<feature type="transmembrane region" description="Helical" evidence="1">
    <location>
        <begin position="43"/>
        <end position="67"/>
    </location>
</feature>
<evidence type="ECO:0000256" key="1">
    <source>
        <dbReference type="SAM" id="Phobius"/>
    </source>
</evidence>
<dbReference type="EMBL" id="PGFJ01000002">
    <property type="protein sequence ID" value="PJJ79376.1"/>
    <property type="molecule type" value="Genomic_DNA"/>
</dbReference>
<proteinExistence type="predicted"/>
<keyword evidence="1" id="KW-0472">Membrane</keyword>
<organism evidence="2 3">
    <name type="scientific">Mucilaginibacter auburnensis</name>
    <dbReference type="NCBI Taxonomy" id="1457233"/>
    <lineage>
        <taxon>Bacteria</taxon>
        <taxon>Pseudomonadati</taxon>
        <taxon>Bacteroidota</taxon>
        <taxon>Sphingobacteriia</taxon>
        <taxon>Sphingobacteriales</taxon>
        <taxon>Sphingobacteriaceae</taxon>
        <taxon>Mucilaginibacter</taxon>
    </lineage>
</organism>
<dbReference type="AlphaFoldDB" id="A0A2H9VM28"/>
<keyword evidence="1" id="KW-0812">Transmembrane</keyword>
<dbReference type="PANTHER" id="PTHR33802:SF1">
    <property type="entry name" value="XK-RELATED PROTEIN"/>
    <property type="match status" value="1"/>
</dbReference>
<protein>
    <recommendedName>
        <fullName evidence="4">TspO/MBR related protein</fullName>
    </recommendedName>
</protein>
<feature type="transmembrane region" description="Helical" evidence="1">
    <location>
        <begin position="79"/>
        <end position="100"/>
    </location>
</feature>
<dbReference type="RefSeq" id="WP_100341719.1">
    <property type="nucleotide sequence ID" value="NZ_PGFJ01000002.1"/>
</dbReference>
<evidence type="ECO:0000313" key="2">
    <source>
        <dbReference type="EMBL" id="PJJ79376.1"/>
    </source>
</evidence>
<feature type="transmembrane region" description="Helical" evidence="1">
    <location>
        <begin position="229"/>
        <end position="249"/>
    </location>
</feature>
<accession>A0A2H9VM28</accession>
<gene>
    <name evidence="2" type="ORF">CLV57_2510</name>
</gene>
<evidence type="ECO:0000313" key="3">
    <source>
        <dbReference type="Proteomes" id="UP000242687"/>
    </source>
</evidence>
<keyword evidence="3" id="KW-1185">Reference proteome</keyword>
<reference evidence="2 3" key="1">
    <citation type="submission" date="2017-11" db="EMBL/GenBank/DDBJ databases">
        <title>Genomic Encyclopedia of Archaeal and Bacterial Type Strains, Phase II (KMG-II): From Individual Species to Whole Genera.</title>
        <authorList>
            <person name="Goeker M."/>
        </authorList>
    </citation>
    <scope>NUCLEOTIDE SEQUENCE [LARGE SCALE GENOMIC DNA]</scope>
    <source>
        <strain evidence="2 3">DSM 28175</strain>
    </source>
</reference>
<feature type="transmembrane region" description="Helical" evidence="1">
    <location>
        <begin position="178"/>
        <end position="198"/>
    </location>
</feature>
<feature type="transmembrane region" description="Helical" evidence="1">
    <location>
        <begin position="106"/>
        <end position="127"/>
    </location>
</feature>
<comment type="caution">
    <text evidence="2">The sequence shown here is derived from an EMBL/GenBank/DDBJ whole genome shotgun (WGS) entry which is preliminary data.</text>
</comment>
<dbReference type="OrthoDB" id="5189031at2"/>
<dbReference type="PANTHER" id="PTHR33802">
    <property type="entry name" value="SI:CH211-161H7.5-RELATED"/>
    <property type="match status" value="1"/>
</dbReference>
<name>A0A2H9VM28_9SPHI</name>
<keyword evidence="1" id="KW-1133">Transmembrane helix</keyword>
<feature type="transmembrane region" description="Helical" evidence="1">
    <location>
        <begin position="205"/>
        <end position="223"/>
    </location>
</feature>
<dbReference type="Gene3D" id="1.20.1260.100">
    <property type="entry name" value="TspO/MBR protein"/>
    <property type="match status" value="1"/>
</dbReference>
<dbReference type="InterPro" id="IPR038330">
    <property type="entry name" value="TspO/MBR-related_sf"/>
</dbReference>